<dbReference type="Proteomes" id="UP001164746">
    <property type="component" value="Chromosome 17"/>
</dbReference>
<name>A0ABY7GIN5_MYAAR</name>
<feature type="domain" description="Phosphatidylserine Lipase ABHD16 N-terminal" evidence="1">
    <location>
        <begin position="4"/>
        <end position="65"/>
    </location>
</feature>
<dbReference type="PANTHER" id="PTHR12277:SF72">
    <property type="entry name" value="BAT5L PROTEIN"/>
    <property type="match status" value="1"/>
</dbReference>
<dbReference type="Pfam" id="PF22990">
    <property type="entry name" value="ABHD16_N"/>
    <property type="match status" value="1"/>
</dbReference>
<proteinExistence type="predicted"/>
<keyword evidence="3" id="KW-1185">Reference proteome</keyword>
<sequence>MGNIFHVIKGPRLFRIFHSNAEAGRNYEPKLLESGADKVIGTIRFCWSLSYWTSPLLLGILYRRGVGRCMNPDYMAFITVLANAQNVFNPQNRRLLSRYDFDFWASPVLYKWPDFNAYPRVSQFHRCRSTKINCYLTIRHPQRGGERAKLGTEDENQIDTMFVDKRGAGTEVGRTLVVCSEGNAGFYEIGAMETPLKMGYSYAIQKLGFTPDNIVVYAWSIGGYTATWAAMTYPDVKYMILDATFDEMMPLAKAKMPEFAQSLVKRTVDRYLNLNIAEQLVQDPTAIDTNRGNFLLMRLLKSRQRSTLKTMTLLTVRHYLRLSSTSHGHHPELYEV</sequence>
<evidence type="ECO:0000259" key="1">
    <source>
        <dbReference type="Pfam" id="PF22990"/>
    </source>
</evidence>
<dbReference type="Gene3D" id="3.40.50.1820">
    <property type="entry name" value="alpha/beta hydrolase"/>
    <property type="match status" value="1"/>
</dbReference>
<evidence type="ECO:0000313" key="2">
    <source>
        <dbReference type="EMBL" id="WAR31061.1"/>
    </source>
</evidence>
<accession>A0ABY7GIN5</accession>
<dbReference type="InterPro" id="IPR029058">
    <property type="entry name" value="AB_hydrolase_fold"/>
</dbReference>
<evidence type="ECO:0000313" key="3">
    <source>
        <dbReference type="Proteomes" id="UP001164746"/>
    </source>
</evidence>
<dbReference type="SUPFAM" id="SSF53474">
    <property type="entry name" value="alpha/beta-Hydrolases"/>
    <property type="match status" value="1"/>
</dbReference>
<dbReference type="EMBL" id="CP111028">
    <property type="protein sequence ID" value="WAR31061.1"/>
    <property type="molecule type" value="Genomic_DNA"/>
</dbReference>
<dbReference type="InterPro" id="IPR054518">
    <property type="entry name" value="ABHD16_N"/>
</dbReference>
<gene>
    <name evidence="2" type="ORF">MAR_033603</name>
</gene>
<reference evidence="2" key="1">
    <citation type="submission" date="2022-11" db="EMBL/GenBank/DDBJ databases">
        <title>Centuries of genome instability and evolution in soft-shell clam transmissible cancer (bioRxiv).</title>
        <authorList>
            <person name="Hart S.F.M."/>
            <person name="Yonemitsu M.A."/>
            <person name="Giersch R.M."/>
            <person name="Beal B.F."/>
            <person name="Arriagada G."/>
            <person name="Davis B.W."/>
            <person name="Ostrander E.A."/>
            <person name="Goff S.P."/>
            <person name="Metzger M.J."/>
        </authorList>
    </citation>
    <scope>NUCLEOTIDE SEQUENCE</scope>
    <source>
        <strain evidence="2">MELC-2E11</strain>
        <tissue evidence="2">Siphon/mantle</tissue>
    </source>
</reference>
<dbReference type="PANTHER" id="PTHR12277">
    <property type="entry name" value="ALPHA/BETA HYDROLASE DOMAIN-CONTAINING PROTEIN"/>
    <property type="match status" value="1"/>
</dbReference>
<protein>
    <submittedName>
        <fullName evidence="2">ABHGA-like protein</fullName>
    </submittedName>
</protein>
<organism evidence="2 3">
    <name type="scientific">Mya arenaria</name>
    <name type="common">Soft-shell clam</name>
    <dbReference type="NCBI Taxonomy" id="6604"/>
    <lineage>
        <taxon>Eukaryota</taxon>
        <taxon>Metazoa</taxon>
        <taxon>Spiralia</taxon>
        <taxon>Lophotrochozoa</taxon>
        <taxon>Mollusca</taxon>
        <taxon>Bivalvia</taxon>
        <taxon>Autobranchia</taxon>
        <taxon>Heteroconchia</taxon>
        <taxon>Euheterodonta</taxon>
        <taxon>Imparidentia</taxon>
        <taxon>Neoheterodontei</taxon>
        <taxon>Myida</taxon>
        <taxon>Myoidea</taxon>
        <taxon>Myidae</taxon>
        <taxon>Mya</taxon>
    </lineage>
</organism>